<comment type="caution">
    <text evidence="1">The sequence shown here is derived from an EMBL/GenBank/DDBJ whole genome shotgun (WGS) entry which is preliminary data.</text>
</comment>
<protein>
    <recommendedName>
        <fullName evidence="3">HEAT repeat protein</fullName>
    </recommendedName>
</protein>
<evidence type="ECO:0000313" key="1">
    <source>
        <dbReference type="EMBL" id="MDI6100827.1"/>
    </source>
</evidence>
<gene>
    <name evidence="1" type="ORF">QLQ12_19635</name>
</gene>
<keyword evidence="2" id="KW-1185">Reference proteome</keyword>
<evidence type="ECO:0000313" key="2">
    <source>
        <dbReference type="Proteomes" id="UP001241758"/>
    </source>
</evidence>
<accession>A0ABT6WM79</accession>
<dbReference type="Proteomes" id="UP001241758">
    <property type="component" value="Unassembled WGS sequence"/>
</dbReference>
<dbReference type="EMBL" id="JASCTH010000012">
    <property type="protein sequence ID" value="MDI6100827.1"/>
    <property type="molecule type" value="Genomic_DNA"/>
</dbReference>
<proteinExistence type="predicted"/>
<sequence length="1097" mass="117949">MSRVEKKGGGGARPGRMLGVIASTRRLLAVLDPLPYPRRLDHVAAWARTAPDRAAVCADLWREGAYERHLALIAAAVIGDVEAVTAATRDPVPGLRSVALEAAVRAGLPVGDVGDLAAVDRRRIYRVLRRLRRPAVADALIIEVLAAHGPAEAAALLPGCSAETVRTMLPDLEHVVNLSAVARTHQDVVHDRVRERLAAAKPEHRSLVWSPATAAAVLNGDPAVLDLLDRFAPEDQLPGPLSAYRRLAAHHPDRVAALLTAPGRAAWLRRQTLPRTLLRRLAALPDDRLVPLARAVRDHAQALAGLLAALPPARRGGLYDAALADVDTATRIPPSRVMDVLPAAVRFREAARVLALPAVREHESQVREWSAYLPWPEASAALEPAIRSGDATVRAAGWSLLVAAALRTRATGPVAEVTGRLVGLRNEQDPVRSAALEALAGAGRLLTAAATPDLTRIATDAAEARDASYATTYALGRLAGEVLRHHAGVPELAEWALSTFHRLNDRFLPPALALRRGQEVEVFDRLRPGVEAAARRGAHGLLFTLARAFGRRAHHIPALQEMLRRSFAPNVLESTARTAIGLWLDDPRTRSERVAEVLAADPTAVAVPVVWRTVCTNRTDLLDVVFARRPRGRFVEEGLRWVPSGVERAERWLPRQQRRLVDLMERVVEDAEVPQHHRASALRVAARVPGAGRELALRFAGAPEVMLAEAALGALVWTDRPDEALPVLLAHAGGGRARVALYAADRAVRFVPPARLPGLIGPVLAGPSKITSRKEAVRLLAHYGPASAMATLLAAYRTDGQHRDVRAAIVSAARQHLENEVSWLILDQAGGGSREEHQAVLDARPDLVPVAHRARYAGLILAACRGQDREIRRTAFLRLASWAPWAGDVTGLVVDRLTDLDVDLDVHAAGQLIPAAGPGWFDDAYGRLAARDAAETRPAGPGSDRPAVRRVDTLARAVPTIASTVARARSIPEIRRLAGRPGHLAVAVPVLVALGRLDNLDEVADLCAGRPVLAVRAADQAGDRLRQLPQLVDADTLRPVITRLAGRGDLAGGLLAVALTASGDAFGWASPWRELLLALREHPVPDVRDEAFAVDMT</sequence>
<reference evidence="1 2" key="1">
    <citation type="submission" date="2023-05" db="EMBL/GenBank/DDBJ databases">
        <title>Actinoplanes sp. NEAU-A12 genome sequencing.</title>
        <authorList>
            <person name="Wang Z.-S."/>
        </authorList>
    </citation>
    <scope>NUCLEOTIDE SEQUENCE [LARGE SCALE GENOMIC DNA]</scope>
    <source>
        <strain evidence="1 2">NEAU-A12</strain>
    </source>
</reference>
<evidence type="ECO:0008006" key="3">
    <source>
        <dbReference type="Google" id="ProtNLM"/>
    </source>
</evidence>
<name>A0ABT6WM79_9ACTN</name>
<dbReference type="RefSeq" id="WP_282761659.1">
    <property type="nucleotide sequence ID" value="NZ_JASCTH010000012.1"/>
</dbReference>
<organism evidence="1 2">
    <name type="scientific">Actinoplanes sandaracinus</name>
    <dbReference type="NCBI Taxonomy" id="3045177"/>
    <lineage>
        <taxon>Bacteria</taxon>
        <taxon>Bacillati</taxon>
        <taxon>Actinomycetota</taxon>
        <taxon>Actinomycetes</taxon>
        <taxon>Micromonosporales</taxon>
        <taxon>Micromonosporaceae</taxon>
        <taxon>Actinoplanes</taxon>
    </lineage>
</organism>